<dbReference type="Gene3D" id="3.90.70.10">
    <property type="entry name" value="Cysteine proteinases"/>
    <property type="match status" value="1"/>
</dbReference>
<evidence type="ECO:0000259" key="2">
    <source>
        <dbReference type="SMART" id="SM00645"/>
    </source>
</evidence>
<dbReference type="GO" id="GO:0006508">
    <property type="term" value="P:proteolysis"/>
    <property type="evidence" value="ECO:0007669"/>
    <property type="project" value="InterPro"/>
</dbReference>
<dbReference type="Proteomes" id="UP000664466">
    <property type="component" value="Unassembled WGS sequence"/>
</dbReference>
<dbReference type="PANTHER" id="PTHR12411">
    <property type="entry name" value="CYSTEINE PROTEASE FAMILY C1-RELATED"/>
    <property type="match status" value="1"/>
</dbReference>
<organism evidence="4">
    <name type="scientific">Thiothrix fructosivorans</name>
    <dbReference type="NCBI Taxonomy" id="111770"/>
    <lineage>
        <taxon>Bacteria</taxon>
        <taxon>Pseudomonadati</taxon>
        <taxon>Pseudomonadota</taxon>
        <taxon>Gammaproteobacteria</taxon>
        <taxon>Thiotrichales</taxon>
        <taxon>Thiotrichaceae</taxon>
        <taxon>Thiothrix</taxon>
    </lineage>
</organism>
<dbReference type="InterPro" id="IPR038765">
    <property type="entry name" value="Papain-like_cys_pep_sf"/>
</dbReference>
<name>A0A8B0SG44_9GAMM</name>
<sequence length="1478" mass="155142">MRTSFFEKAGIFLVFIVISILLQKTALSNMSENVSFAPVNPDFTAYQAAKFVGKIQEFPSISTNGHTLGYIPPPVALPPQKATTSQSILKVPSFPSSYDLRLFQKLPPVRNQDQCGDCWAHAAYASLEGGLAVAESRNFSEAHLNDSHGFSHAWCNGGNDNMAVAYLARWSGPGQDAAYPHPISGAKIIIPEEKHVQNVDFLPDRSGYLDNDAIKDALMNTGPVTMSYYVGEEETYYNATAHTWYNPTSSHAPNHAVAIVGWNDTISRNTFPITPPGDGAFIVRNSWGIDWGENGYFYLSYYDATMHPGAAFNNAEPTGNFSHVYEYDPLGWTNSSGFNSDTAWFSNIFSAESYNGADTAIEGVSFYTQVPNSTYNLMIYNNVSSGNPRSGTMMVNLTGTIVKPGYHTVHITSTPLITPGRLFSIVVKLKTPDYLYPIPIESSISSYSEKATASTGQSFVSKDGKVWTDFGKTKSANVCLKALARNGLTPDIFSFRDQTSVDLSTYIYSDQIVIEGVIYPAEISITGGEYKIDAGSYTAAPGVINNGQKLILRHLSANTPNTAKHTVVTIWGVHDTFSSLTGSFFPFLKVSKLGMGSGTVTSSPTGIDCGSTCSSYYHIGQTVTLTASPSPGFLFAGWGGACSGSALTCTLSGIRVFGETSVSATFVPICPVSNISLWQTVNNSWDSGCTSAHRGSAYYARYYSFTVPSSQTVTIDLMSSTQDAYLYLLVGDNRNGSIVASNDDHSAIGSWNSRINMTLPAGTYTAEATTHQGGQTGEFLLMVTGGGDHTLTVSRTGAGNGIVRSSPSGIICYQICSGSYVSGANVTLTATADSDSAFGGWGGACSGTAPTCTVSMTEAKAVTATFYRSVTCTESDMSIGETVSGLWDWDCKSVHYWREGGLAQYYKFTVPSRQLVTIDLVSPKQLGQTRSPYPYIYLLSGDSRYGQVIATNDDYYYGIDHSHIEMVLDAGTYTVEAATQSGVEADFSLTVARGDTLAVTKLGTGNGNVTSLPMGLYCGLRCSASYISGTSVVLTANASSGSTFAGWSGACSGTASTCTVSVTTAKSVTATFNLQTYALSVSKSGKGGGTVTSTPIGINCGTDCTEPYTIGTNVTLTAIPNVGTRFTGWAGACSGTASTCTVSMKASKSVTATFDKVYTLTVASNGTVTSTPTGINCGTDCTEPYTIGTNVTLTAISNAGTRFTGWSGACSGTKPTCTVSMTASKSVTATFKPVYTLTVSKTGAGSGTVGSSPAGISCGEDCMEDYIGGTRVKLTATVKTGSKFIGWSGACAGITTMSCTVAMSEAKTVGANFNIITFPLIMVNSGNGTVISTPTGINCGTDCTEPYATGTKVTLTATPNVGTRFTGWSGACSGTKPTCTVSMTASKSVTATFKPVYTLTVSKTGAGSGTVGSSPAGISCGEDCMEDYIGGTRVKLTATVKTGSKFIGWSGACAGITTMSCTVAMSEAKTVGANFVTH</sequence>
<evidence type="ECO:0000313" key="5">
    <source>
        <dbReference type="Proteomes" id="UP000664466"/>
    </source>
</evidence>
<dbReference type="SUPFAM" id="SSF54001">
    <property type="entry name" value="Cysteine proteinases"/>
    <property type="match status" value="1"/>
</dbReference>
<keyword evidence="5" id="KW-1185">Reference proteome</keyword>
<dbReference type="PROSITE" id="PS00139">
    <property type="entry name" value="THIOL_PROTEASE_CYS"/>
    <property type="match status" value="1"/>
</dbReference>
<dbReference type="EMBL" id="JAFMPM010000008">
    <property type="protein sequence ID" value="MBO0615357.1"/>
    <property type="molecule type" value="Genomic_DNA"/>
</dbReference>
<dbReference type="Gene3D" id="2.60.120.380">
    <property type="match status" value="2"/>
</dbReference>
<evidence type="ECO:0000256" key="1">
    <source>
        <dbReference type="ARBA" id="ARBA00008455"/>
    </source>
</evidence>
<evidence type="ECO:0000313" key="4">
    <source>
        <dbReference type="EMBL" id="QTX10131.1"/>
    </source>
</evidence>
<dbReference type="Pfam" id="PF04151">
    <property type="entry name" value="PPC"/>
    <property type="match status" value="1"/>
</dbReference>
<dbReference type="EMBL" id="CP072748">
    <property type="protein sequence ID" value="QTX10131.1"/>
    <property type="molecule type" value="Genomic_DNA"/>
</dbReference>
<dbReference type="InterPro" id="IPR040528">
    <property type="entry name" value="Lectin-like"/>
</dbReference>
<dbReference type="GO" id="GO:0008234">
    <property type="term" value="F:cysteine-type peptidase activity"/>
    <property type="evidence" value="ECO:0007669"/>
    <property type="project" value="InterPro"/>
</dbReference>
<feature type="domain" description="Peptidase C1A papain C-terminal" evidence="2">
    <location>
        <begin position="94"/>
        <end position="318"/>
    </location>
</feature>
<gene>
    <name evidence="4" type="ORF">J1836_016270</name>
    <name evidence="3" type="ORF">J1836_20885</name>
</gene>
<dbReference type="Pfam" id="PF18560">
    <property type="entry name" value="Lectin_like"/>
    <property type="match status" value="1"/>
</dbReference>
<dbReference type="CDD" id="cd02619">
    <property type="entry name" value="Peptidase_C1"/>
    <property type="match status" value="1"/>
</dbReference>
<protein>
    <submittedName>
        <fullName evidence="4">Pre-peptidase C-terminal domain-containing protein</fullName>
    </submittedName>
</protein>
<dbReference type="RefSeq" id="WP_207253064.1">
    <property type="nucleotide sequence ID" value="NZ_JAFMPM010000008.1"/>
</dbReference>
<reference evidence="4" key="2">
    <citation type="submission" date="2021-04" db="EMBL/GenBank/DDBJ databases">
        <title>Complete Genome and methylome analysis of Thiothrix fructosivorans ATCC 49748.</title>
        <authorList>
            <person name="Fomenkov A."/>
            <person name="Sun L."/>
            <person name="Vincze T."/>
            <person name="Grabovich M.Y."/>
            <person name="Roberts R.J."/>
        </authorList>
    </citation>
    <scope>NUCLEOTIDE SEQUENCE</scope>
    <source>
        <strain evidence="4">ATCC 49748</strain>
    </source>
</reference>
<reference evidence="3 5" key="1">
    <citation type="submission" date="2021-03" db="EMBL/GenBank/DDBJ databases">
        <title>Draft genome and methylome analysis of Thiotrix fructosivoruns ATCC 49748.</title>
        <authorList>
            <person name="Fomenkov A."/>
            <person name="Grabovich M.Y."/>
            <person name="Roberts R.J."/>
        </authorList>
    </citation>
    <scope>NUCLEOTIDE SEQUENCE [LARGE SCALE GENOMIC DNA]</scope>
    <source>
        <strain evidence="3 5">ATCC 49748</strain>
    </source>
</reference>
<dbReference type="InterPro" id="IPR044060">
    <property type="entry name" value="Bacterial_rp_domain"/>
</dbReference>
<dbReference type="Pfam" id="PF00112">
    <property type="entry name" value="Peptidase_C1"/>
    <property type="match status" value="1"/>
</dbReference>
<evidence type="ECO:0000313" key="3">
    <source>
        <dbReference type="EMBL" id="MBO0615357.1"/>
    </source>
</evidence>
<dbReference type="InterPro" id="IPR007280">
    <property type="entry name" value="Peptidase_C_arc/bac"/>
</dbReference>
<dbReference type="InterPro" id="IPR000668">
    <property type="entry name" value="Peptidase_C1A_C"/>
</dbReference>
<dbReference type="SUPFAM" id="SSF49758">
    <property type="entry name" value="Calpain large subunit, middle domain (domain III)"/>
    <property type="match status" value="1"/>
</dbReference>
<comment type="similarity">
    <text evidence="1">Belongs to the peptidase C1 family.</text>
</comment>
<proteinExistence type="inferred from homology"/>
<dbReference type="SMART" id="SM00645">
    <property type="entry name" value="Pept_C1"/>
    <property type="match status" value="1"/>
</dbReference>
<dbReference type="InterPro" id="IPR000169">
    <property type="entry name" value="Pept_cys_AS"/>
</dbReference>
<dbReference type="InterPro" id="IPR013128">
    <property type="entry name" value="Peptidase_C1A"/>
</dbReference>
<dbReference type="Pfam" id="PF18998">
    <property type="entry name" value="Flg_new_2"/>
    <property type="match status" value="8"/>
</dbReference>
<dbReference type="InterPro" id="IPR036213">
    <property type="entry name" value="Calpain_III_sf"/>
</dbReference>
<accession>A0A8B0SG44</accession>